<reference evidence="2 3" key="1">
    <citation type="journal article" date="2014" name="Agronomy (Basel)">
        <title>A Draft Genome Sequence for Ensete ventricosum, the Drought-Tolerant Tree Against Hunger.</title>
        <authorList>
            <person name="Harrison J."/>
            <person name="Moore K.A."/>
            <person name="Paszkiewicz K."/>
            <person name="Jones T."/>
            <person name="Grant M."/>
            <person name="Ambacheew D."/>
            <person name="Muzemil S."/>
            <person name="Studholme D.J."/>
        </authorList>
    </citation>
    <scope>NUCLEOTIDE SEQUENCE [LARGE SCALE GENOMIC DNA]</scope>
</reference>
<dbReference type="EMBL" id="AMZH03013366">
    <property type="protein sequence ID" value="RRT49405.1"/>
    <property type="molecule type" value="Genomic_DNA"/>
</dbReference>
<evidence type="ECO:0000313" key="3">
    <source>
        <dbReference type="Proteomes" id="UP000287651"/>
    </source>
</evidence>
<protein>
    <submittedName>
        <fullName evidence="2">Uncharacterized protein</fullName>
    </submittedName>
</protein>
<name>A0A426YCE2_ENSVE</name>
<feature type="region of interest" description="Disordered" evidence="1">
    <location>
        <begin position="1"/>
        <end position="20"/>
    </location>
</feature>
<sequence length="100" mass="11555">MLHPSVRRDGVDEGRSSEAKENRIDVGPVIGWRRPCIRVAICLSIDQEKLFREHKGVEARVDRGEEATTSPKGLSYPKAKHQSEWRWTQRSAIVSRRQIY</sequence>
<evidence type="ECO:0000256" key="1">
    <source>
        <dbReference type="SAM" id="MobiDB-lite"/>
    </source>
</evidence>
<organism evidence="2 3">
    <name type="scientific">Ensete ventricosum</name>
    <name type="common">Abyssinian banana</name>
    <name type="synonym">Musa ensete</name>
    <dbReference type="NCBI Taxonomy" id="4639"/>
    <lineage>
        <taxon>Eukaryota</taxon>
        <taxon>Viridiplantae</taxon>
        <taxon>Streptophyta</taxon>
        <taxon>Embryophyta</taxon>
        <taxon>Tracheophyta</taxon>
        <taxon>Spermatophyta</taxon>
        <taxon>Magnoliopsida</taxon>
        <taxon>Liliopsida</taxon>
        <taxon>Zingiberales</taxon>
        <taxon>Musaceae</taxon>
        <taxon>Ensete</taxon>
    </lineage>
</organism>
<dbReference type="AlphaFoldDB" id="A0A426YCE2"/>
<accession>A0A426YCE2</accession>
<gene>
    <name evidence="2" type="ORF">B296_00023344</name>
</gene>
<dbReference type="Proteomes" id="UP000287651">
    <property type="component" value="Unassembled WGS sequence"/>
</dbReference>
<comment type="caution">
    <text evidence="2">The sequence shown here is derived from an EMBL/GenBank/DDBJ whole genome shotgun (WGS) entry which is preliminary data.</text>
</comment>
<evidence type="ECO:0000313" key="2">
    <source>
        <dbReference type="EMBL" id="RRT49405.1"/>
    </source>
</evidence>
<proteinExistence type="predicted"/>
<feature type="region of interest" description="Disordered" evidence="1">
    <location>
        <begin position="59"/>
        <end position="81"/>
    </location>
</feature>